<keyword evidence="1" id="KW-0175">Coiled coil</keyword>
<dbReference type="InterPro" id="IPR058036">
    <property type="entry name" value="BREX_BrxC_4th"/>
</dbReference>
<dbReference type="InterPro" id="IPR058038">
    <property type="entry name" value="BREX_BrxC_wHTH"/>
</dbReference>
<sequence length="1160" mass="132861">MIKNYFEKLIDRPIETVIKADDRDNISTEVTEYVITNEIGKKIKDFFQAYNDYSGANGVWISGFFGSGKSHLLKIISYVLENKEYDGWKSGELFAEKVDNDAVLKDDILKATRVPSESVLFNIDQQAQITSKEDANAILSVFYKVFYDHLGYYGFQPHVAEFEMWLDSKGKYDAFKTEYAKVNDNTWEVDRLEYFVLDVKDVLATVFNESADKYENILDELEDRNKQSIEDFCNRVKAYIDSKPKGFRLNFFVDEVGQYISDNTKLMLNLQTIAETLATKTKGNSWILVTSQEDMETVVGDMNKSQQNDFSRIQARFKIKIPLTSANVDEVIEKRLLDKNDNAQEELGAAHKKNGSHLESLLSFSEAGVQFKGYKDDADYANKFPFVPYQFDLFQQCRIALSNHNAFQGKHASVGERSMLGVFQQVIKAIQERDKNALVSFDLMFEGIRNELRGEIQQSIILAEKQLDDVFAIKVLKALFLVKYFGNFKTTKRNISVLLIDDINVDLKAHETKIDTALTILENQSYVQRNGDIYEFLTDDEKDVEEEIKNTSIDEQAVTQLLKEILYDDIIEVNRIKYLENKQDYDFTTKIDGSFFGREKELEIEIITDDSSKDFNESHIQSQTMGSTGMKVVLASNATFMRDVRMYIKTAKYEMQNRGSGTRPQVARILQEKSMQNVTRKNNLKVMANTALAASKIYLNGGKLEMTNSSDGKTRVINAFQKLVAVVYPNLRMLKAVTFTEDTIVSTVRSAPEMLFTEEEAIMSEAEGEILSEILKRKKRSDRTTLNDLKNVFIKKPYGWYPNAIWTITAKLYKRGKIEAKQDSNLLDNDAFLNALLNSSNHGNTILEPQASFDATAVNKLKEAYKDAFNESCPLREAKDVATAFKDKLIQMRIDVNQLLANKQSYHFLKSLEPFSEKLERWSKKDYSFFITNLSEFEDDLLDGKEDLLSPIQTFMNGEQRKIYDEVKALLEGNTANFDYIQSDELETLKTLISTNTPYKGSAVQLAKAAKDQLSKKVITLIDEEKTNFTKTAEDFIADITNRKAFKNLGIEQQTNVISALSYKKSAITNERYISNIRQSQHQLSQIHTDALNLMANLAAPKQEDGKVKEPVAKYIRRSQIHVDYDKNELVSEEDVNDYVEALREAFLKRINENIKINLK</sequence>
<dbReference type="RefSeq" id="WP_090838887.1">
    <property type="nucleotide sequence ID" value="NZ_FORM01000003.1"/>
</dbReference>
<dbReference type="Pfam" id="PF25791">
    <property type="entry name" value="WHD_BREX_BrxC"/>
    <property type="match status" value="1"/>
</dbReference>
<evidence type="ECO:0000256" key="1">
    <source>
        <dbReference type="SAM" id="Coils"/>
    </source>
</evidence>
<proteinExistence type="predicted"/>
<dbReference type="Proteomes" id="UP000199559">
    <property type="component" value="Unassembled WGS sequence"/>
</dbReference>
<protein>
    <recommendedName>
        <fullName evidence="8">BREX system P-loop protein BrxC</fullName>
    </recommendedName>
</protein>
<dbReference type="InterPro" id="IPR047679">
    <property type="entry name" value="BREX_BrxC"/>
</dbReference>
<evidence type="ECO:0008006" key="8">
    <source>
        <dbReference type="Google" id="ProtNLM"/>
    </source>
</evidence>
<name>A0A1I3MS29_9FLAO</name>
<feature type="domain" description="Probable ATP-binding protein BrxC 4th six-stranded beta-sheet" evidence="5">
    <location>
        <begin position="551"/>
        <end position="723"/>
    </location>
</feature>
<dbReference type="EMBL" id="FORM01000003">
    <property type="protein sequence ID" value="SFI99924.1"/>
    <property type="molecule type" value="Genomic_DNA"/>
</dbReference>
<dbReference type="SUPFAM" id="SSF52540">
    <property type="entry name" value="P-loop containing nucleoside triphosphate hydrolases"/>
    <property type="match status" value="1"/>
</dbReference>
<dbReference type="NCBIfam" id="NF033441">
    <property type="entry name" value="BREX_BrxC"/>
    <property type="match status" value="1"/>
</dbReference>
<feature type="coiled-coil region" evidence="1">
    <location>
        <begin position="204"/>
        <end position="231"/>
    </location>
</feature>
<evidence type="ECO:0000313" key="6">
    <source>
        <dbReference type="EMBL" id="SFI99924.1"/>
    </source>
</evidence>
<feature type="domain" description="Probable ATP-binding protein BrxC winged helix-turn-helix" evidence="3">
    <location>
        <begin position="759"/>
        <end position="830"/>
    </location>
</feature>
<accession>A0A1I3MS29</accession>
<reference evidence="7" key="1">
    <citation type="submission" date="2016-10" db="EMBL/GenBank/DDBJ databases">
        <authorList>
            <person name="Varghese N."/>
            <person name="Submissions S."/>
        </authorList>
    </citation>
    <scope>NUCLEOTIDE SEQUENCE [LARGE SCALE GENOMIC DNA]</scope>
    <source>
        <strain evidence="7">DSM 28881</strain>
    </source>
</reference>
<dbReference type="InterPro" id="IPR027417">
    <property type="entry name" value="P-loop_NTPase"/>
</dbReference>
<dbReference type="STRING" id="1144750.SAMN05443431_103285"/>
<evidence type="ECO:0000259" key="2">
    <source>
        <dbReference type="Pfam" id="PF19557"/>
    </source>
</evidence>
<evidence type="ECO:0000259" key="3">
    <source>
        <dbReference type="Pfam" id="PF25791"/>
    </source>
</evidence>
<gene>
    <name evidence="6" type="ORF">SAMN05443431_103285</name>
</gene>
<feature type="domain" description="DUF6079" evidence="2">
    <location>
        <begin position="20"/>
        <end position="85"/>
    </location>
</feature>
<dbReference type="Pfam" id="PF25792">
    <property type="entry name" value="BREX_BrxC_helical"/>
    <property type="match status" value="1"/>
</dbReference>
<dbReference type="Pfam" id="PF19557">
    <property type="entry name" value="DUF6079_1st"/>
    <property type="match status" value="1"/>
</dbReference>
<dbReference type="InterPro" id="IPR045725">
    <property type="entry name" value="DUF6079_N"/>
</dbReference>
<dbReference type="InterPro" id="IPR058037">
    <property type="entry name" value="BREX_BrxC_helical"/>
</dbReference>
<feature type="domain" description="Probable ATP-binding protein BrxC alpha-helical" evidence="4">
    <location>
        <begin position="858"/>
        <end position="976"/>
    </location>
</feature>
<dbReference type="AlphaFoldDB" id="A0A1I3MS29"/>
<dbReference type="Pfam" id="PF25796">
    <property type="entry name" value="BREX_BrxC_4th"/>
    <property type="match status" value="1"/>
</dbReference>
<keyword evidence="7" id="KW-1185">Reference proteome</keyword>
<evidence type="ECO:0000259" key="5">
    <source>
        <dbReference type="Pfam" id="PF25796"/>
    </source>
</evidence>
<organism evidence="6 7">
    <name type="scientific">Olleya namhaensis</name>
    <dbReference type="NCBI Taxonomy" id="1144750"/>
    <lineage>
        <taxon>Bacteria</taxon>
        <taxon>Pseudomonadati</taxon>
        <taxon>Bacteroidota</taxon>
        <taxon>Flavobacteriia</taxon>
        <taxon>Flavobacteriales</taxon>
        <taxon>Flavobacteriaceae</taxon>
    </lineage>
</organism>
<evidence type="ECO:0000313" key="7">
    <source>
        <dbReference type="Proteomes" id="UP000199559"/>
    </source>
</evidence>
<evidence type="ECO:0000259" key="4">
    <source>
        <dbReference type="Pfam" id="PF25792"/>
    </source>
</evidence>